<name>L7JYB9_TRAHO</name>
<reference evidence="1 2" key="1">
    <citation type="journal article" date="2012" name="PLoS Pathog.">
        <title>The genome of the obligate intracellular parasite Trachipleistophora hominis: new insights into microsporidian genome dynamics and reductive evolution.</title>
        <authorList>
            <person name="Heinz E."/>
            <person name="Williams T.A."/>
            <person name="Nakjang S."/>
            <person name="Noel C.J."/>
            <person name="Swan D.C."/>
            <person name="Goldberg A.V."/>
            <person name="Harris S.R."/>
            <person name="Weinmaier T."/>
            <person name="Markert S."/>
            <person name="Becher D."/>
            <person name="Bernhardt J."/>
            <person name="Dagan T."/>
            <person name="Hacker C."/>
            <person name="Lucocq J.M."/>
            <person name="Schweder T."/>
            <person name="Rattei T."/>
            <person name="Hall N."/>
            <person name="Hirt R.P."/>
            <person name="Embley T.M."/>
        </authorList>
    </citation>
    <scope>NUCLEOTIDE SEQUENCE [LARGE SCALE GENOMIC DNA]</scope>
</reference>
<proteinExistence type="predicted"/>
<protein>
    <submittedName>
        <fullName evidence="1">Uncharacterized protein</fullName>
    </submittedName>
</protein>
<organism evidence="1 2">
    <name type="scientific">Trachipleistophora hominis</name>
    <name type="common">Microsporidian parasite</name>
    <dbReference type="NCBI Taxonomy" id="72359"/>
    <lineage>
        <taxon>Eukaryota</taxon>
        <taxon>Fungi</taxon>
        <taxon>Fungi incertae sedis</taxon>
        <taxon>Microsporidia</taxon>
        <taxon>Pleistophoridae</taxon>
        <taxon>Trachipleistophora</taxon>
    </lineage>
</organism>
<sequence length="73" mass="8157">VHLIVMSIGTVFIPMRNSMKSGTRYIKCTARSSVGCLSGNGAKGFCPVIGSLKFANFSMRGEQFRVMYDKMRW</sequence>
<gene>
    <name evidence="1" type="ORF">THOM_1394</name>
</gene>
<dbReference type="EMBL" id="JH993935">
    <property type="protein sequence ID" value="ELQ75722.1"/>
    <property type="molecule type" value="Genomic_DNA"/>
</dbReference>
<evidence type="ECO:0000313" key="2">
    <source>
        <dbReference type="Proteomes" id="UP000011185"/>
    </source>
</evidence>
<dbReference type="VEuPathDB" id="MicrosporidiaDB:THOM_1394"/>
<dbReference type="Proteomes" id="UP000011185">
    <property type="component" value="Unassembled WGS sequence"/>
</dbReference>
<dbReference type="AlphaFoldDB" id="L7JYB9"/>
<feature type="non-terminal residue" evidence="1">
    <location>
        <position position="1"/>
    </location>
</feature>
<keyword evidence="2" id="KW-1185">Reference proteome</keyword>
<accession>L7JYB9</accession>
<dbReference type="HOGENOM" id="CLU_2711826_0_0_1"/>
<evidence type="ECO:0000313" key="1">
    <source>
        <dbReference type="EMBL" id="ELQ75722.1"/>
    </source>
</evidence>
<dbReference type="InParanoid" id="L7JYB9"/>